<feature type="transmembrane region" description="Helical" evidence="2">
    <location>
        <begin position="144"/>
        <end position="169"/>
    </location>
</feature>
<evidence type="ECO:0000313" key="5">
    <source>
        <dbReference type="Proteomes" id="UP001586593"/>
    </source>
</evidence>
<gene>
    <name evidence="4" type="ORF">VTK73DRAFT_10418</name>
</gene>
<keyword evidence="2" id="KW-0812">Transmembrane</keyword>
<dbReference type="PANTHER" id="PTHR35393">
    <property type="entry name" value="CHROMOSOME 1, WHOLE GENOME SHOTGUN SEQUENCE"/>
    <property type="match status" value="1"/>
</dbReference>
<sequence length="218" mass="24533">MVILAIYRWYRFLSPTIRLTVDSAVFDPARNLIYADIRQRFAIWFIPFYAANVRLVTVLTLVPCHVGPNDLISRPEDQLGPSYQDESSAPRYHQPAARAGGIGAPQVDHDIHVRYRIAQQEDLYQVNEWLRFVLPGLGPAVWTLWQLFSAVLCFAGALVTFPLVWYSFAKASAPSRHARSHPAQDNSDAGTPKVVIHGVESPNRTAKRAQAREPTVDK</sequence>
<dbReference type="Pfam" id="PF24840">
    <property type="entry name" value="NTF2_SigF"/>
    <property type="match status" value="2"/>
</dbReference>
<dbReference type="InterPro" id="IPR057514">
    <property type="entry name" value="NTF2_SigF"/>
</dbReference>
<protein>
    <recommendedName>
        <fullName evidence="3">SigF-like NTF2-like domain-containing protein</fullName>
    </recommendedName>
</protein>
<evidence type="ECO:0000256" key="1">
    <source>
        <dbReference type="SAM" id="MobiDB-lite"/>
    </source>
</evidence>
<evidence type="ECO:0000313" key="4">
    <source>
        <dbReference type="EMBL" id="KAL1847121.1"/>
    </source>
</evidence>
<keyword evidence="2" id="KW-0472">Membrane</keyword>
<feature type="transmembrane region" description="Helical" evidence="2">
    <location>
        <begin position="41"/>
        <end position="62"/>
    </location>
</feature>
<organism evidence="4 5">
    <name type="scientific">Phialemonium thermophilum</name>
    <dbReference type="NCBI Taxonomy" id="223376"/>
    <lineage>
        <taxon>Eukaryota</taxon>
        <taxon>Fungi</taxon>
        <taxon>Dikarya</taxon>
        <taxon>Ascomycota</taxon>
        <taxon>Pezizomycotina</taxon>
        <taxon>Sordariomycetes</taxon>
        <taxon>Sordariomycetidae</taxon>
        <taxon>Cephalothecales</taxon>
        <taxon>Cephalothecaceae</taxon>
        <taxon>Phialemonium</taxon>
    </lineage>
</organism>
<proteinExistence type="predicted"/>
<dbReference type="PANTHER" id="PTHR35393:SF1">
    <property type="entry name" value="SNOAL-LIKE DOMAIN-CONTAINING PROTEIN"/>
    <property type="match status" value="1"/>
</dbReference>
<reference evidence="4 5" key="1">
    <citation type="journal article" date="2024" name="Commun. Biol.">
        <title>Comparative genomic analysis of thermophilic fungi reveals convergent evolutionary adaptations and gene losses.</title>
        <authorList>
            <person name="Steindorff A.S."/>
            <person name="Aguilar-Pontes M.V."/>
            <person name="Robinson A.J."/>
            <person name="Andreopoulos B."/>
            <person name="LaButti K."/>
            <person name="Kuo A."/>
            <person name="Mondo S."/>
            <person name="Riley R."/>
            <person name="Otillar R."/>
            <person name="Haridas S."/>
            <person name="Lipzen A."/>
            <person name="Grimwood J."/>
            <person name="Schmutz J."/>
            <person name="Clum A."/>
            <person name="Reid I.D."/>
            <person name="Moisan M.C."/>
            <person name="Butler G."/>
            <person name="Nguyen T.T.M."/>
            <person name="Dewar K."/>
            <person name="Conant G."/>
            <person name="Drula E."/>
            <person name="Henrissat B."/>
            <person name="Hansel C."/>
            <person name="Singer S."/>
            <person name="Hutchinson M.I."/>
            <person name="de Vries R.P."/>
            <person name="Natvig D.O."/>
            <person name="Powell A.J."/>
            <person name="Tsang A."/>
            <person name="Grigoriev I.V."/>
        </authorList>
    </citation>
    <scope>NUCLEOTIDE SEQUENCE [LARGE SCALE GENOMIC DNA]</scope>
    <source>
        <strain evidence="4 5">ATCC 24622</strain>
    </source>
</reference>
<feature type="domain" description="SigF-like NTF2-like" evidence="3">
    <location>
        <begin position="114"/>
        <end position="157"/>
    </location>
</feature>
<feature type="domain" description="SigF-like NTF2-like" evidence="3">
    <location>
        <begin position="3"/>
        <end position="78"/>
    </location>
</feature>
<name>A0ABR3VWQ2_9PEZI</name>
<evidence type="ECO:0000259" key="3">
    <source>
        <dbReference type="Pfam" id="PF24840"/>
    </source>
</evidence>
<evidence type="ECO:0000256" key="2">
    <source>
        <dbReference type="SAM" id="Phobius"/>
    </source>
</evidence>
<dbReference type="Proteomes" id="UP001586593">
    <property type="component" value="Unassembled WGS sequence"/>
</dbReference>
<comment type="caution">
    <text evidence="4">The sequence shown here is derived from an EMBL/GenBank/DDBJ whole genome shotgun (WGS) entry which is preliminary data.</text>
</comment>
<feature type="region of interest" description="Disordered" evidence="1">
    <location>
        <begin position="177"/>
        <end position="218"/>
    </location>
</feature>
<dbReference type="EMBL" id="JAZHXJ010000996">
    <property type="protein sequence ID" value="KAL1847121.1"/>
    <property type="molecule type" value="Genomic_DNA"/>
</dbReference>
<keyword evidence="2" id="KW-1133">Transmembrane helix</keyword>
<keyword evidence="5" id="KW-1185">Reference proteome</keyword>
<accession>A0ABR3VWQ2</accession>